<evidence type="ECO:0000256" key="2">
    <source>
        <dbReference type="SAM" id="SignalP"/>
    </source>
</evidence>
<dbReference type="Proteomes" id="UP000235388">
    <property type="component" value="Unassembled WGS sequence"/>
</dbReference>
<dbReference type="EMBL" id="PGCI01000642">
    <property type="protein sequence ID" value="PLW23135.1"/>
    <property type="molecule type" value="Genomic_DNA"/>
</dbReference>
<feature type="chain" id="PRO_5015083485" evidence="2">
    <location>
        <begin position="20"/>
        <end position="287"/>
    </location>
</feature>
<feature type="region of interest" description="Disordered" evidence="1">
    <location>
        <begin position="151"/>
        <end position="287"/>
    </location>
</feature>
<evidence type="ECO:0000313" key="8">
    <source>
        <dbReference type="Proteomes" id="UP000235392"/>
    </source>
</evidence>
<feature type="compositionally biased region" description="Polar residues" evidence="1">
    <location>
        <begin position="195"/>
        <end position="213"/>
    </location>
</feature>
<name>A0A2N5S7G7_9BASI</name>
<sequence length="287" mass="28594">MLFASHVIILTFSPILISGLPFGQSIKNLLDSWLGINDSQLMGELSNMSPCVPNGKQNGSPTSTAWRSQHTDGPTVVQVSGSAASSSSYYSSGGSQTGSGNSAGCGDLAGMGAMDSVDGSMNSTGLSGLGGDDSGLDADLMGDLSDADLMGDSSDAALMGDSSDADPMRDSSDADLMGDSRPGGTSRGTTDEGSKLNQTSLGNGTHLGSSSRLAGSGDRSTGLDPSQDTTRIGSSGGKANMTEPGGSTKGLGSDTSGSGTSGEPTKLSDGAVFDPASEQDENCEDDK</sequence>
<dbReference type="EMBL" id="PGCI01000128">
    <property type="protein sequence ID" value="PLW38454.1"/>
    <property type="molecule type" value="Genomic_DNA"/>
</dbReference>
<dbReference type="EMBL" id="PGCJ01000194">
    <property type="protein sequence ID" value="PLW39487.1"/>
    <property type="molecule type" value="Genomic_DNA"/>
</dbReference>
<reference evidence="7 8" key="1">
    <citation type="submission" date="2017-11" db="EMBL/GenBank/DDBJ databases">
        <title>De novo assembly and phasing of dikaryotic genomes from two isolates of Puccinia coronata f. sp. avenae, the causal agent of oat crown rust.</title>
        <authorList>
            <person name="Miller M.E."/>
            <person name="Zhang Y."/>
            <person name="Omidvar V."/>
            <person name="Sperschneider J."/>
            <person name="Schwessinger B."/>
            <person name="Raley C."/>
            <person name="Palmer J.M."/>
            <person name="Garnica D."/>
            <person name="Upadhyaya N."/>
            <person name="Rathjen J."/>
            <person name="Taylor J.M."/>
            <person name="Park R.F."/>
            <person name="Dodds P.N."/>
            <person name="Hirsch C.D."/>
            <person name="Kianian S.F."/>
            <person name="Figueroa M."/>
        </authorList>
    </citation>
    <scope>NUCLEOTIDE SEQUENCE [LARGE SCALE GENOMIC DNA]</scope>
    <source>
        <strain evidence="3">12NC29</strain>
        <strain evidence="4">12SD80</strain>
    </source>
</reference>
<dbReference type="EMBL" id="PGCJ01001120">
    <property type="protein sequence ID" value="PLW09159.1"/>
    <property type="molecule type" value="Genomic_DNA"/>
</dbReference>
<feature type="compositionally biased region" description="Polar residues" evidence="1">
    <location>
        <begin position="55"/>
        <end position="72"/>
    </location>
</feature>
<dbReference type="Proteomes" id="UP000235392">
    <property type="component" value="Unassembled WGS sequence"/>
</dbReference>
<dbReference type="STRING" id="200324.A0A2N5S7G7"/>
<feature type="region of interest" description="Disordered" evidence="1">
    <location>
        <begin position="47"/>
        <end position="79"/>
    </location>
</feature>
<gene>
    <name evidence="6" type="ORF">PCANC_16798</name>
    <name evidence="3" type="ORF">PCANC_25345</name>
    <name evidence="5" type="ORF">PCASD_10360</name>
    <name evidence="4" type="ORF">PCASD_15253</name>
</gene>
<dbReference type="OrthoDB" id="2507759at2759"/>
<evidence type="ECO:0000313" key="4">
    <source>
        <dbReference type="EMBL" id="PLW23135.1"/>
    </source>
</evidence>
<protein>
    <submittedName>
        <fullName evidence="3">Uncharacterized protein</fullName>
    </submittedName>
</protein>
<feature type="compositionally biased region" description="Acidic residues" evidence="1">
    <location>
        <begin position="277"/>
        <end position="287"/>
    </location>
</feature>
<comment type="caution">
    <text evidence="3">The sequence shown here is derived from an EMBL/GenBank/DDBJ whole genome shotgun (WGS) entry which is preliminary data.</text>
</comment>
<feature type="compositionally biased region" description="Polar residues" evidence="1">
    <location>
        <begin position="223"/>
        <end position="233"/>
    </location>
</feature>
<feature type="signal peptide" evidence="2">
    <location>
        <begin position="1"/>
        <end position="19"/>
    </location>
</feature>
<organism evidence="3 7">
    <name type="scientific">Puccinia coronata f. sp. avenae</name>
    <dbReference type="NCBI Taxonomy" id="200324"/>
    <lineage>
        <taxon>Eukaryota</taxon>
        <taxon>Fungi</taxon>
        <taxon>Dikarya</taxon>
        <taxon>Basidiomycota</taxon>
        <taxon>Pucciniomycotina</taxon>
        <taxon>Pucciniomycetes</taxon>
        <taxon>Pucciniales</taxon>
        <taxon>Pucciniaceae</taxon>
        <taxon>Puccinia</taxon>
    </lineage>
</organism>
<evidence type="ECO:0000313" key="5">
    <source>
        <dbReference type="EMBL" id="PLW38454.1"/>
    </source>
</evidence>
<dbReference type="AlphaFoldDB" id="A0A2N5S7G7"/>
<evidence type="ECO:0000256" key="1">
    <source>
        <dbReference type="SAM" id="MobiDB-lite"/>
    </source>
</evidence>
<evidence type="ECO:0000313" key="3">
    <source>
        <dbReference type="EMBL" id="PLW09159.1"/>
    </source>
</evidence>
<accession>A0A2N5S7G7</accession>
<evidence type="ECO:0000313" key="7">
    <source>
        <dbReference type="Proteomes" id="UP000235388"/>
    </source>
</evidence>
<feature type="compositionally biased region" description="Low complexity" evidence="1">
    <location>
        <begin position="250"/>
        <end position="262"/>
    </location>
</feature>
<keyword evidence="2" id="KW-0732">Signal</keyword>
<keyword evidence="7" id="KW-1185">Reference proteome</keyword>
<proteinExistence type="predicted"/>
<evidence type="ECO:0000313" key="6">
    <source>
        <dbReference type="EMBL" id="PLW39487.1"/>
    </source>
</evidence>